<dbReference type="EMBL" id="OU015566">
    <property type="protein sequence ID" value="CAG5102911.1"/>
    <property type="molecule type" value="Genomic_DNA"/>
</dbReference>
<feature type="compositionally biased region" description="Low complexity" evidence="1">
    <location>
        <begin position="15"/>
        <end position="42"/>
    </location>
</feature>
<feature type="region of interest" description="Disordered" evidence="1">
    <location>
        <begin position="15"/>
        <end position="60"/>
    </location>
</feature>
<protein>
    <submittedName>
        <fullName evidence="2">Oidioi.mRNA.OKI2018_I69.chr1.g524.t1.cds</fullName>
    </submittedName>
</protein>
<accession>A0ABN7SPI1</accession>
<gene>
    <name evidence="2" type="ORF">OKIOD_LOCUS9289</name>
</gene>
<name>A0ABN7SPI1_OIKDI</name>
<evidence type="ECO:0000256" key="1">
    <source>
        <dbReference type="SAM" id="MobiDB-lite"/>
    </source>
</evidence>
<organism evidence="2 3">
    <name type="scientific">Oikopleura dioica</name>
    <name type="common">Tunicate</name>
    <dbReference type="NCBI Taxonomy" id="34765"/>
    <lineage>
        <taxon>Eukaryota</taxon>
        <taxon>Metazoa</taxon>
        <taxon>Chordata</taxon>
        <taxon>Tunicata</taxon>
        <taxon>Appendicularia</taxon>
        <taxon>Copelata</taxon>
        <taxon>Oikopleuridae</taxon>
        <taxon>Oikopleura</taxon>
    </lineage>
</organism>
<feature type="region of interest" description="Disordered" evidence="1">
    <location>
        <begin position="124"/>
        <end position="171"/>
    </location>
</feature>
<keyword evidence="3" id="KW-1185">Reference proteome</keyword>
<proteinExistence type="predicted"/>
<sequence>MKLLGSLLVAGALGASVKRSASPKSGRRSGSPRSASPRSADSPKMDSPLASPDMSPEMSPEWELGIPEEFMGDKEKMKKMVKKFMMIKNLMKEAKLGQNGVFAPVKNDIETDVDLEQNFITNINIDFDDDKPRRRPESPHHKGPKSPEDQHESRSPVKDDEHESRSPDHEVSKMDLEHFFELLEEYDGDFPALLVNIQNFVNQNNVIDTDVNMEILNGDHDFERPEKPEEQPEAGWEVWDGTTGDEARAAFDGERAFIKFVNFMEEHGEKLPQILVNVQNFINQNNVMDTDVNMEILNSDRDGEKQEPEPEAEFGWPVWDGDKTDFEGHSWRDMEFELEDVLMFLKEKLDLEEGDFKRLMKNEKAKKMFKEICEEVKKMMKK</sequence>
<reference evidence="2 3" key="1">
    <citation type="submission" date="2021-04" db="EMBL/GenBank/DDBJ databases">
        <authorList>
            <person name="Bliznina A."/>
        </authorList>
    </citation>
    <scope>NUCLEOTIDE SEQUENCE [LARGE SCALE GENOMIC DNA]</scope>
</reference>
<dbReference type="Proteomes" id="UP001158576">
    <property type="component" value="Chromosome 1"/>
</dbReference>
<evidence type="ECO:0000313" key="3">
    <source>
        <dbReference type="Proteomes" id="UP001158576"/>
    </source>
</evidence>
<evidence type="ECO:0000313" key="2">
    <source>
        <dbReference type="EMBL" id="CAG5102911.1"/>
    </source>
</evidence>
<feature type="compositionally biased region" description="Basic and acidic residues" evidence="1">
    <location>
        <begin position="130"/>
        <end position="171"/>
    </location>
</feature>